<dbReference type="InterPro" id="IPR003604">
    <property type="entry name" value="Matrin/U1-like-C_Znf_C2H2"/>
</dbReference>
<dbReference type="GO" id="GO:0008270">
    <property type="term" value="F:zinc ion binding"/>
    <property type="evidence" value="ECO:0007669"/>
    <property type="project" value="UniProtKB-KW"/>
</dbReference>
<feature type="region of interest" description="Disordered" evidence="6">
    <location>
        <begin position="70"/>
        <end position="220"/>
    </location>
</feature>
<reference evidence="8 9" key="1">
    <citation type="submission" date="2024-04" db="EMBL/GenBank/DDBJ databases">
        <authorList>
            <person name="Rising A."/>
            <person name="Reimegard J."/>
            <person name="Sonavane S."/>
            <person name="Akerstrom W."/>
            <person name="Nylinder S."/>
            <person name="Hedman E."/>
            <person name="Kallberg Y."/>
        </authorList>
    </citation>
    <scope>NUCLEOTIDE SEQUENCE [LARGE SCALE GENOMIC DNA]</scope>
</reference>
<dbReference type="SMART" id="SM00451">
    <property type="entry name" value="ZnF_U1"/>
    <property type="match status" value="4"/>
</dbReference>
<feature type="compositionally biased region" description="Basic residues" evidence="6">
    <location>
        <begin position="121"/>
        <end position="132"/>
    </location>
</feature>
<dbReference type="AlphaFoldDB" id="A0AAV2BHD3"/>
<keyword evidence="9" id="KW-1185">Reference proteome</keyword>
<dbReference type="SUPFAM" id="SSF57667">
    <property type="entry name" value="beta-beta-alpha zinc fingers"/>
    <property type="match status" value="2"/>
</dbReference>
<dbReference type="GO" id="GO:0003676">
    <property type="term" value="F:nucleic acid binding"/>
    <property type="evidence" value="ECO:0007669"/>
    <property type="project" value="InterPro"/>
</dbReference>
<evidence type="ECO:0000256" key="2">
    <source>
        <dbReference type="ARBA" id="ARBA00022723"/>
    </source>
</evidence>
<keyword evidence="4" id="KW-0862">Zinc</keyword>
<evidence type="ECO:0000256" key="3">
    <source>
        <dbReference type="ARBA" id="ARBA00022771"/>
    </source>
</evidence>
<dbReference type="PROSITE" id="PS50171">
    <property type="entry name" value="ZF_MATRIN"/>
    <property type="match status" value="1"/>
</dbReference>
<feature type="compositionally biased region" description="Low complexity" evidence="6">
    <location>
        <begin position="79"/>
        <end position="92"/>
    </location>
</feature>
<dbReference type="InterPro" id="IPR036236">
    <property type="entry name" value="Znf_C2H2_sf"/>
</dbReference>
<dbReference type="EMBL" id="CAXIEN010000367">
    <property type="protein sequence ID" value="CAL1295295.1"/>
    <property type="molecule type" value="Genomic_DNA"/>
</dbReference>
<dbReference type="PANTHER" id="PTHR45762">
    <property type="entry name" value="ZINC FINGER RNA-BINDING PROTEIN"/>
    <property type="match status" value="1"/>
</dbReference>
<evidence type="ECO:0000256" key="4">
    <source>
        <dbReference type="ARBA" id="ARBA00022833"/>
    </source>
</evidence>
<gene>
    <name evidence="8" type="ORF">LARSCL_LOCUS19199</name>
</gene>
<comment type="subcellular location">
    <subcellularLocation>
        <location evidence="1">Nucleus</location>
    </subcellularLocation>
</comment>
<feature type="compositionally biased region" description="Basic and acidic residues" evidence="6">
    <location>
        <begin position="330"/>
        <end position="376"/>
    </location>
</feature>
<feature type="domain" description="Matrin-type" evidence="7">
    <location>
        <begin position="406"/>
        <end position="436"/>
    </location>
</feature>
<dbReference type="PROSITE" id="PS00028">
    <property type="entry name" value="ZINC_FINGER_C2H2_1"/>
    <property type="match status" value="1"/>
</dbReference>
<evidence type="ECO:0000256" key="5">
    <source>
        <dbReference type="ARBA" id="ARBA00023242"/>
    </source>
</evidence>
<feature type="compositionally biased region" description="Basic and acidic residues" evidence="6">
    <location>
        <begin position="256"/>
        <end position="323"/>
    </location>
</feature>
<dbReference type="Proteomes" id="UP001497382">
    <property type="component" value="Unassembled WGS sequence"/>
</dbReference>
<comment type="caution">
    <text evidence="8">The sequence shown here is derived from an EMBL/GenBank/DDBJ whole genome shotgun (WGS) entry which is preliminary data.</text>
</comment>
<keyword evidence="5" id="KW-0539">Nucleus</keyword>
<feature type="compositionally biased region" description="Low complexity" evidence="6">
    <location>
        <begin position="158"/>
        <end position="174"/>
    </location>
</feature>
<feature type="region of interest" description="Disordered" evidence="6">
    <location>
        <begin position="582"/>
        <end position="615"/>
    </location>
</feature>
<protein>
    <recommendedName>
        <fullName evidence="7">Matrin-type domain-containing protein</fullName>
    </recommendedName>
</protein>
<feature type="compositionally biased region" description="Basic residues" evidence="6">
    <location>
        <begin position="183"/>
        <end position="208"/>
    </location>
</feature>
<dbReference type="InterPro" id="IPR000690">
    <property type="entry name" value="Matrin/U1-C_Znf_C2H2"/>
</dbReference>
<dbReference type="GO" id="GO:0005634">
    <property type="term" value="C:nucleus"/>
    <property type="evidence" value="ECO:0007669"/>
    <property type="project" value="UniProtKB-SubCell"/>
</dbReference>
<feature type="compositionally biased region" description="Basic and acidic residues" evidence="6">
    <location>
        <begin position="134"/>
        <end position="154"/>
    </location>
</feature>
<keyword evidence="2" id="KW-0479">Metal-binding</keyword>
<evidence type="ECO:0000313" key="9">
    <source>
        <dbReference type="Proteomes" id="UP001497382"/>
    </source>
</evidence>
<proteinExistence type="predicted"/>
<feature type="compositionally biased region" description="Acidic residues" evidence="6">
    <location>
        <begin position="93"/>
        <end position="106"/>
    </location>
</feature>
<evidence type="ECO:0000256" key="1">
    <source>
        <dbReference type="ARBA" id="ARBA00004123"/>
    </source>
</evidence>
<evidence type="ECO:0000256" key="6">
    <source>
        <dbReference type="SAM" id="MobiDB-lite"/>
    </source>
</evidence>
<evidence type="ECO:0000313" key="8">
    <source>
        <dbReference type="EMBL" id="CAL1295295.1"/>
    </source>
</evidence>
<dbReference type="Gene3D" id="3.30.160.60">
    <property type="entry name" value="Classic Zinc Finger"/>
    <property type="match status" value="2"/>
</dbReference>
<dbReference type="InterPro" id="IPR013087">
    <property type="entry name" value="Znf_C2H2_type"/>
</dbReference>
<dbReference type="Pfam" id="PF12874">
    <property type="entry name" value="zf-met"/>
    <property type="match status" value="2"/>
</dbReference>
<sequence length="794" mass="91654">MDYSRLISAIFRDKPGVMYENPPPPSDYSEDEFEPVFYTYPRPQSVKLFEDMRFIKIDRNLIHKSLLGCEEKEDGQISTEPTTGNENRTGNENIEDIEVIEIEESSAEVPLNKNVLEKEIGKKKKKERKQRNRSTGERKNDTDSDDSKNSKEKNVLVIKSSALQSISKSYSISESDSDDSEKHRTKSSSHLAKSHSKKSYQRRRKHRNSRNDSSYIDVTPYDELGLRSAKFSVEREISSCDNESCSSSFLNKGEITVKDVELSDKDNYKKDKIDTSKRSNKRYEDSRNRDNSKNCDNSRDRHNSWSSDDSRSRNDSWSRDESRSQFGDSRSPDDTRNRFDDSQNHDDARTNADDYRKNHSDYSSDDDSRKRHHDDSNGSIRGFNSYIQKETIQEPGGASWYQSKNYYCDICKLVVKSEKIFNSHMAGKRHKKALKLISEKEAAKSLVLKTKESQNFPKLPDVECIQLHEEQSKIQEICENTDLLIVGLDHVREARGYDDTKYFCDLCDAQCDANSIIKHLAGYKHQMNCLKTYCYQSFCWVKTLDKRERKAEKELKLRLKEIKRLHGKGRIKVFKDVIRNQRNPEHLNLHQPSTSKQAPLPENVQGKSPDDQKVTDEDCLSKDYLDFYCKVCDSHMNNFAMWESHARGKKHAKNKKKAEEGARTNDNFIEAPQGTISHLEKLINEQCDPNDIIIGLNFIRENQGDNGYLYNCFLCGSVCTTIDIIDHLHLKKHKTKYLEKMLSDGHQNAINEINSLSIGESAKEGLIDSECGMMLKEHGRGKVVIALTKRNFLM</sequence>
<dbReference type="PANTHER" id="PTHR45762:SF3">
    <property type="entry name" value="ZINC-FINGER PROTEIN AT 72D, ISOFORM B"/>
    <property type="match status" value="1"/>
</dbReference>
<feature type="region of interest" description="Disordered" evidence="6">
    <location>
        <begin position="256"/>
        <end position="382"/>
    </location>
</feature>
<accession>A0AAV2BHD3</accession>
<dbReference type="SMART" id="SM00355">
    <property type="entry name" value="ZnF_C2H2"/>
    <property type="match status" value="4"/>
</dbReference>
<keyword evidence="3" id="KW-0863">Zinc-finger</keyword>
<evidence type="ECO:0000259" key="7">
    <source>
        <dbReference type="PROSITE" id="PS50171"/>
    </source>
</evidence>
<name>A0AAV2BHD3_9ARAC</name>
<organism evidence="8 9">
    <name type="scientific">Larinioides sclopetarius</name>
    <dbReference type="NCBI Taxonomy" id="280406"/>
    <lineage>
        <taxon>Eukaryota</taxon>
        <taxon>Metazoa</taxon>
        <taxon>Ecdysozoa</taxon>
        <taxon>Arthropoda</taxon>
        <taxon>Chelicerata</taxon>
        <taxon>Arachnida</taxon>
        <taxon>Araneae</taxon>
        <taxon>Araneomorphae</taxon>
        <taxon>Entelegynae</taxon>
        <taxon>Araneoidea</taxon>
        <taxon>Araneidae</taxon>
        <taxon>Larinioides</taxon>
    </lineage>
</organism>